<protein>
    <submittedName>
        <fullName evidence="1">Putative cell division protein FtsL</fullName>
    </submittedName>
</protein>
<sequence length="97" mass="11193">MRRFVSLYVFVLTLPLFLAGSVWQARRYTALQRDVRRLEVVQEEWIESNKRLIAGIGLLSSAERIEHIAIEELGLMKKQPEDVLQVRIEAGRGRTDG</sequence>
<dbReference type="HOGENOM" id="CLU_163435_1_0_12"/>
<keyword evidence="1" id="KW-0131">Cell cycle</keyword>
<organism evidence="1 2">
    <name type="scientific">Treponema primitia (strain ATCC BAA-887 / DSM 12427 / ZAS-2)</name>
    <dbReference type="NCBI Taxonomy" id="545694"/>
    <lineage>
        <taxon>Bacteria</taxon>
        <taxon>Pseudomonadati</taxon>
        <taxon>Spirochaetota</taxon>
        <taxon>Spirochaetia</taxon>
        <taxon>Spirochaetales</taxon>
        <taxon>Treponemataceae</taxon>
        <taxon>Treponema</taxon>
    </lineage>
</organism>
<keyword evidence="1" id="KW-0132">Cell division</keyword>
<dbReference type="eggNOG" id="ENOG5032IEC">
    <property type="taxonomic scope" value="Bacteria"/>
</dbReference>
<gene>
    <name evidence="1" type="ordered locus">TREPR_2574</name>
</gene>
<evidence type="ECO:0000313" key="2">
    <source>
        <dbReference type="Proteomes" id="UP000009223"/>
    </source>
</evidence>
<reference evidence="2" key="1">
    <citation type="submission" date="2009-12" db="EMBL/GenBank/DDBJ databases">
        <title>Complete sequence of Treponema primitia strain ZAS-2.</title>
        <authorList>
            <person name="Tetu S.G."/>
            <person name="Matson E."/>
            <person name="Ren Q."/>
            <person name="Seshadri R."/>
            <person name="Elbourne L."/>
            <person name="Hassan K.A."/>
            <person name="Durkin A."/>
            <person name="Radune D."/>
            <person name="Mohamoud Y."/>
            <person name="Shay R."/>
            <person name="Jin S."/>
            <person name="Zhang X."/>
            <person name="Lucey K."/>
            <person name="Ballor N.R."/>
            <person name="Ottesen E."/>
            <person name="Rosenthal R."/>
            <person name="Allen A."/>
            <person name="Leadbetter J.R."/>
            <person name="Paulsen I.T."/>
        </authorList>
    </citation>
    <scope>NUCLEOTIDE SEQUENCE [LARGE SCALE GENOMIC DNA]</scope>
    <source>
        <strain evidence="2">ATCC BAA-887 / DSM 12427 / ZAS-2</strain>
    </source>
</reference>
<proteinExistence type="predicted"/>
<dbReference type="AlphaFoldDB" id="F5YGK4"/>
<dbReference type="EMBL" id="CP001843">
    <property type="protein sequence ID" value="AEF85816.1"/>
    <property type="molecule type" value="Genomic_DNA"/>
</dbReference>
<keyword evidence="2" id="KW-1185">Reference proteome</keyword>
<dbReference type="GO" id="GO:0051301">
    <property type="term" value="P:cell division"/>
    <property type="evidence" value="ECO:0007669"/>
    <property type="project" value="UniProtKB-KW"/>
</dbReference>
<reference evidence="1 2" key="2">
    <citation type="journal article" date="2011" name="ISME J.">
        <title>RNA-seq reveals cooperative metabolic interactions between two termite-gut spirochete species in co-culture.</title>
        <authorList>
            <person name="Rosenthal A.Z."/>
            <person name="Matson E.G."/>
            <person name="Eldar A."/>
            <person name="Leadbetter J.R."/>
        </authorList>
    </citation>
    <scope>NUCLEOTIDE SEQUENCE [LARGE SCALE GENOMIC DNA]</scope>
    <source>
        <strain evidence="2">ATCC BAA-887 / DSM 12427 / ZAS-2</strain>
    </source>
</reference>
<dbReference type="STRING" id="545694.TREPR_2574"/>
<name>F5YGK4_TREPZ</name>
<dbReference type="KEGG" id="tpi:TREPR_2574"/>
<accession>F5YGK4</accession>
<dbReference type="RefSeq" id="WP_015707638.1">
    <property type="nucleotide sequence ID" value="NC_015578.1"/>
</dbReference>
<dbReference type="OrthoDB" id="361413at2"/>
<dbReference type="Proteomes" id="UP000009223">
    <property type="component" value="Chromosome"/>
</dbReference>
<evidence type="ECO:0000313" key="1">
    <source>
        <dbReference type="EMBL" id="AEF85816.1"/>
    </source>
</evidence>